<evidence type="ECO:0000313" key="4">
    <source>
        <dbReference type="Proteomes" id="UP001241537"/>
    </source>
</evidence>
<gene>
    <name evidence="3" type="ORF">J2S20_000924</name>
</gene>
<organism evidence="3 4">
    <name type="scientific">Moryella indoligenes</name>
    <dbReference type="NCBI Taxonomy" id="371674"/>
    <lineage>
        <taxon>Bacteria</taxon>
        <taxon>Bacillati</taxon>
        <taxon>Bacillota</taxon>
        <taxon>Clostridia</taxon>
        <taxon>Lachnospirales</taxon>
        <taxon>Lachnospiraceae</taxon>
        <taxon>Moryella</taxon>
    </lineage>
</organism>
<keyword evidence="1" id="KW-0813">Transport</keyword>
<dbReference type="SUPFAM" id="SSF103486">
    <property type="entry name" value="V-type ATP synthase subunit C"/>
    <property type="match status" value="1"/>
</dbReference>
<accession>A0AAE3V9M8</accession>
<dbReference type="Pfam" id="PF01992">
    <property type="entry name" value="vATP-synt_AC39"/>
    <property type="match status" value="1"/>
</dbReference>
<evidence type="ECO:0000256" key="2">
    <source>
        <dbReference type="ARBA" id="ARBA00023065"/>
    </source>
</evidence>
<evidence type="ECO:0000313" key="3">
    <source>
        <dbReference type="EMBL" id="MDQ0152239.1"/>
    </source>
</evidence>
<protein>
    <submittedName>
        <fullName evidence="3">V/A-type H+-transporting ATPase subunit C</fullName>
    </submittedName>
</protein>
<comment type="caution">
    <text evidence="3">The sequence shown here is derived from an EMBL/GenBank/DDBJ whole genome shotgun (WGS) entry which is preliminary data.</text>
</comment>
<dbReference type="AlphaFoldDB" id="A0AAE3V9M8"/>
<keyword evidence="4" id="KW-1185">Reference proteome</keyword>
<evidence type="ECO:0000256" key="1">
    <source>
        <dbReference type="ARBA" id="ARBA00022448"/>
    </source>
</evidence>
<dbReference type="InterPro" id="IPR036079">
    <property type="entry name" value="ATPase_csu/dsu_sf"/>
</dbReference>
<dbReference type="Gene3D" id="1.10.132.50">
    <property type="entry name" value="ATP synthase (C/AC39) subunit, domain 3"/>
    <property type="match status" value="3"/>
</dbReference>
<sequence length="354" mass="41145">MGNLYRYSAISTKLRAMRRQLIPDSAFRELAHCGTVPDIIRSLEEYPQYQEIFLSVDPETLHRDELERLLLTDQYADFLRLYRFADGAQRKCLDLELMRFETVLLKRCLRCLFGQLPALDLSHFHDFFLRHGNIDFSRVTAAKSFDEFTEALHGSRYATAFQALSGNTKVQLLDCETALDIWHFRTVWHIAQQGLSKEDAAFFCQMKGAQIDLLNLQWIRRAKLYYHMTAEQIRPLLIPLRGRLRRGELEHFLSTDTEAAFLSALHDSAYRREAAALSSDIPDMEVLCNTVLDHLCRLAIKKEPYSCAVIFEYLRAREEEIKRIISVTEAVRYGLSPEETVSDILKLDHRRSFA</sequence>
<dbReference type="InterPro" id="IPR050873">
    <property type="entry name" value="V-ATPase_V0D/AC39_subunit"/>
</dbReference>
<keyword evidence="2" id="KW-0406">Ion transport</keyword>
<dbReference type="InterPro" id="IPR044911">
    <property type="entry name" value="V-type_ATPase_csu/dsu_dom_3"/>
</dbReference>
<dbReference type="InterPro" id="IPR002843">
    <property type="entry name" value="ATPase_V0-cplx_csu/dsu"/>
</dbReference>
<name>A0AAE3V9M8_9FIRM</name>
<dbReference type="PANTHER" id="PTHR38682:SF1">
    <property type="entry name" value="V-TYPE ATP SYNTHASE SUBUNIT C"/>
    <property type="match status" value="1"/>
</dbReference>
<proteinExistence type="predicted"/>
<dbReference type="EMBL" id="JAUSTO010000004">
    <property type="protein sequence ID" value="MDQ0152239.1"/>
    <property type="molecule type" value="Genomic_DNA"/>
</dbReference>
<dbReference type="RefSeq" id="WP_106611144.1">
    <property type="nucleotide sequence ID" value="NZ_JAUSTO010000004.1"/>
</dbReference>
<reference evidence="3" key="1">
    <citation type="submission" date="2023-07" db="EMBL/GenBank/DDBJ databases">
        <title>Genomic Encyclopedia of Type Strains, Phase IV (KMG-IV): sequencing the most valuable type-strain genomes for metagenomic binning, comparative biology and taxonomic classification.</title>
        <authorList>
            <person name="Goeker M."/>
        </authorList>
    </citation>
    <scope>NUCLEOTIDE SEQUENCE</scope>
    <source>
        <strain evidence="3">DSM 19659</strain>
    </source>
</reference>
<dbReference type="Proteomes" id="UP001241537">
    <property type="component" value="Unassembled WGS sequence"/>
</dbReference>
<dbReference type="GO" id="GO:0046961">
    <property type="term" value="F:proton-transporting ATPase activity, rotational mechanism"/>
    <property type="evidence" value="ECO:0007669"/>
    <property type="project" value="InterPro"/>
</dbReference>
<dbReference type="PANTHER" id="PTHR38682">
    <property type="entry name" value="V-TYPE ATP SYNTHASE SUBUNIT C"/>
    <property type="match status" value="1"/>
</dbReference>